<evidence type="ECO:0000313" key="1">
    <source>
        <dbReference type="EMBL" id="MFC3162223.1"/>
    </source>
</evidence>
<protein>
    <submittedName>
        <fullName evidence="1">Uncharacterized protein</fullName>
    </submittedName>
</protein>
<comment type="caution">
    <text evidence="1">The sequence shown here is derived from an EMBL/GenBank/DDBJ whole genome shotgun (WGS) entry which is preliminary data.</text>
</comment>
<dbReference type="EMBL" id="JBHRTG010000003">
    <property type="protein sequence ID" value="MFC3162223.1"/>
    <property type="molecule type" value="Genomic_DNA"/>
</dbReference>
<name>A0ABV7HUY1_9HYPH</name>
<dbReference type="Proteomes" id="UP001595647">
    <property type="component" value="Unassembled WGS sequence"/>
</dbReference>
<dbReference type="RefSeq" id="WP_244658654.1">
    <property type="nucleotide sequence ID" value="NZ_CP059896.1"/>
</dbReference>
<accession>A0ABV7HUY1</accession>
<gene>
    <name evidence="1" type="ORF">ACFOHV_02900</name>
</gene>
<proteinExistence type="predicted"/>
<reference evidence="2" key="1">
    <citation type="journal article" date="2019" name="Int. J. Syst. Evol. Microbiol.">
        <title>The Global Catalogue of Microorganisms (GCM) 10K type strain sequencing project: providing services to taxonomists for standard genome sequencing and annotation.</title>
        <authorList>
            <consortium name="The Broad Institute Genomics Platform"/>
            <consortium name="The Broad Institute Genome Sequencing Center for Infectious Disease"/>
            <person name="Wu L."/>
            <person name="Ma J."/>
        </authorList>
    </citation>
    <scope>NUCLEOTIDE SEQUENCE [LARGE SCALE GENOMIC DNA]</scope>
    <source>
        <strain evidence="2">KCTC 52231</strain>
    </source>
</reference>
<evidence type="ECO:0000313" key="2">
    <source>
        <dbReference type="Proteomes" id="UP001595647"/>
    </source>
</evidence>
<keyword evidence="2" id="KW-1185">Reference proteome</keyword>
<organism evidence="1 2">
    <name type="scientific">Ciceribacter thiooxidans</name>
    <dbReference type="NCBI Taxonomy" id="1969821"/>
    <lineage>
        <taxon>Bacteria</taxon>
        <taxon>Pseudomonadati</taxon>
        <taxon>Pseudomonadota</taxon>
        <taxon>Alphaproteobacteria</taxon>
        <taxon>Hyphomicrobiales</taxon>
        <taxon>Rhizobiaceae</taxon>
        <taxon>Ciceribacter</taxon>
    </lineage>
</organism>
<sequence>MDISEDDVTLIRVMKRYFETKAEVGALKVQLETARRAAGTEIATFYDPRSNLEHADVIVRQEQLKRDMLRLMDWAEAWGRGETSGSTG</sequence>